<proteinExistence type="predicted"/>
<protein>
    <submittedName>
        <fullName evidence="1">Uncharacterized protein</fullName>
    </submittedName>
</protein>
<dbReference type="HOGENOM" id="CLU_3075412_0_0_2"/>
<comment type="caution">
    <text evidence="1">The sequence shown here is derived from an EMBL/GenBank/DDBJ whole genome shotgun (WGS) entry which is preliminary data.</text>
</comment>
<evidence type="ECO:0000313" key="2">
    <source>
        <dbReference type="Proteomes" id="UP000003489"/>
    </source>
</evidence>
<name>B9ADV8_METSM</name>
<reference evidence="1 2" key="2">
    <citation type="submission" date="2008-11" db="EMBL/GenBank/DDBJ databases">
        <title>Draft genome sequence of Methanobrevibacter smithii (DSM 2375).</title>
        <authorList>
            <person name="Sudarsanam P."/>
            <person name="Ley R."/>
            <person name="Guruge J."/>
            <person name="Turnbaugh P.J."/>
            <person name="Mahowald M."/>
            <person name="Liep D."/>
            <person name="Gordon J."/>
        </authorList>
    </citation>
    <scope>NUCLEOTIDE SEQUENCE [LARGE SCALE GENOMIC DNA]</scope>
    <source>
        <strain evidence="1 2">DSM 2375</strain>
    </source>
</reference>
<dbReference type="EMBL" id="ABYW01000005">
    <property type="protein sequence ID" value="EEE41648.1"/>
    <property type="molecule type" value="Genomic_DNA"/>
</dbReference>
<sequence>MDNCAGKFFHLFHVGWGFVKMIGCVAPSTYSFFMDSEFFYLFGNLYKLSTES</sequence>
<reference evidence="1 2" key="1">
    <citation type="submission" date="2008-10" db="EMBL/GenBank/DDBJ databases">
        <authorList>
            <person name="Fulton L."/>
            <person name="Clifton S."/>
            <person name="Fulton B."/>
            <person name="Xu J."/>
            <person name="Minx P."/>
            <person name="Pepin K.H."/>
            <person name="Johnson M."/>
            <person name="Bhonagiri V."/>
            <person name="Nash W.E."/>
            <person name="Mardis E.R."/>
            <person name="Wilson R.K."/>
        </authorList>
    </citation>
    <scope>NUCLEOTIDE SEQUENCE [LARGE SCALE GENOMIC DNA]</scope>
    <source>
        <strain evidence="1 2">DSM 2375</strain>
    </source>
</reference>
<evidence type="ECO:0000313" key="1">
    <source>
        <dbReference type="EMBL" id="EEE41648.1"/>
    </source>
</evidence>
<organism evidence="1 2">
    <name type="scientific">Methanobrevibacter smithii DSM 2375</name>
    <dbReference type="NCBI Taxonomy" id="483214"/>
    <lineage>
        <taxon>Archaea</taxon>
        <taxon>Methanobacteriati</taxon>
        <taxon>Methanobacteriota</taxon>
        <taxon>Methanomada group</taxon>
        <taxon>Methanobacteria</taxon>
        <taxon>Methanobacteriales</taxon>
        <taxon>Methanobacteriaceae</taxon>
        <taxon>Methanobrevibacter</taxon>
    </lineage>
</organism>
<gene>
    <name evidence="1" type="ORF">METSMIALI_00534</name>
</gene>
<accession>B9ADV8</accession>
<dbReference type="AlphaFoldDB" id="B9ADV8"/>
<dbReference type="Proteomes" id="UP000003489">
    <property type="component" value="Unassembled WGS sequence"/>
</dbReference>